<dbReference type="PANTHER" id="PTHR13943:SF77">
    <property type="entry name" value="LRAT DOMAIN-CONTAINING PROTEIN"/>
    <property type="match status" value="1"/>
</dbReference>
<dbReference type="GO" id="GO:0070292">
    <property type="term" value="P:N-acylphosphatidylethanolamine metabolic process"/>
    <property type="evidence" value="ECO:0007669"/>
    <property type="project" value="TreeGrafter"/>
</dbReference>
<proteinExistence type="predicted"/>
<dbReference type="Pfam" id="PF04970">
    <property type="entry name" value="LRAT"/>
    <property type="match status" value="1"/>
</dbReference>
<dbReference type="PROSITE" id="PS51934">
    <property type="entry name" value="LRAT"/>
    <property type="match status" value="1"/>
</dbReference>
<accession>A0A941GX47</accession>
<dbReference type="InterPro" id="IPR051496">
    <property type="entry name" value="H-rev107_PLA/AT"/>
</dbReference>
<organism evidence="5 6">
    <name type="scientific">Gomphosphaeria aponina SAG 52.96 = DSM 107014</name>
    <dbReference type="NCBI Taxonomy" id="1521640"/>
    <lineage>
        <taxon>Bacteria</taxon>
        <taxon>Bacillati</taxon>
        <taxon>Cyanobacteriota</taxon>
        <taxon>Cyanophyceae</taxon>
        <taxon>Oscillatoriophycideae</taxon>
        <taxon>Chroococcales</taxon>
        <taxon>Gomphosphaeriaceae</taxon>
        <taxon>Gomphosphaeria</taxon>
    </lineage>
</organism>
<dbReference type="GO" id="GO:0004623">
    <property type="term" value="F:phospholipase A2 activity"/>
    <property type="evidence" value="ECO:0007669"/>
    <property type="project" value="TreeGrafter"/>
</dbReference>
<feature type="domain" description="LRAT" evidence="4">
    <location>
        <begin position="12"/>
        <end position="108"/>
    </location>
</feature>
<dbReference type="PANTHER" id="PTHR13943">
    <property type="entry name" value="HRAS-LIKE SUPPRESSOR - RELATED"/>
    <property type="match status" value="1"/>
</dbReference>
<keyword evidence="2" id="KW-0378">Hydrolase</keyword>
<dbReference type="AlphaFoldDB" id="A0A941GX47"/>
<dbReference type="Proteomes" id="UP000767446">
    <property type="component" value="Unassembled WGS sequence"/>
</dbReference>
<keyword evidence="1" id="KW-0808">Transferase</keyword>
<dbReference type="InterPro" id="IPR007053">
    <property type="entry name" value="LRAT_dom"/>
</dbReference>
<name>A0A941GX47_9CHRO</name>
<evidence type="ECO:0000313" key="5">
    <source>
        <dbReference type="EMBL" id="MBR8828591.1"/>
    </source>
</evidence>
<dbReference type="GO" id="GO:0008970">
    <property type="term" value="F:phospholipase A1 activity"/>
    <property type="evidence" value="ECO:0007669"/>
    <property type="project" value="TreeGrafter"/>
</dbReference>
<evidence type="ECO:0000256" key="1">
    <source>
        <dbReference type="ARBA" id="ARBA00022679"/>
    </source>
</evidence>
<dbReference type="GO" id="GO:0005737">
    <property type="term" value="C:cytoplasm"/>
    <property type="evidence" value="ECO:0007669"/>
    <property type="project" value="TreeGrafter"/>
</dbReference>
<dbReference type="Gene3D" id="3.90.1720.10">
    <property type="entry name" value="endopeptidase domain like (from Nostoc punctiforme)"/>
    <property type="match status" value="1"/>
</dbReference>
<reference evidence="5" key="1">
    <citation type="submission" date="2021-02" db="EMBL/GenBank/DDBJ databases">
        <title>Metagenome analyses of Stigonema ocellatum DSM 106950, Chlorogloea purpurea SAG 13.99 and Gomphosphaeria aponina DSM 107014.</title>
        <authorList>
            <person name="Marter P."/>
            <person name="Huang S."/>
        </authorList>
    </citation>
    <scope>NUCLEOTIDE SEQUENCE</scope>
    <source>
        <strain evidence="5">JP213</strain>
    </source>
</reference>
<dbReference type="EMBL" id="JADQBC010000077">
    <property type="protein sequence ID" value="MBR8828591.1"/>
    <property type="molecule type" value="Genomic_DNA"/>
</dbReference>
<sequence length="222" mass="25570">MAQGDQIYVFRDFLQGQGVYEHHGIDCGNGTVIHYRKPSETIERTSLATFTRGNKAYLRQYPVRFCFIPELVVERAESRLGEHKYNLLFNNCEHFATWCKTGISNSKQIKDFIPALSKLNTYNLYEPVKQALDGADPNNAQNLLNGALADIKVVWNQIQPQYNEALQEMNVWHQVAMEAVQRNRDDLARAALQRKLTYKQKADTFQKQLEQLAIMTENLVNS</sequence>
<comment type="caution">
    <text evidence="5">The sequence shown here is derived from an EMBL/GenBank/DDBJ whole genome shotgun (WGS) entry which is preliminary data.</text>
</comment>
<protein>
    <submittedName>
        <fullName evidence="5">Lecithin retinol acyltransferase family protein</fullName>
    </submittedName>
</protein>
<keyword evidence="3" id="KW-0443">Lipid metabolism</keyword>
<keyword evidence="5" id="KW-0012">Acyltransferase</keyword>
<evidence type="ECO:0000313" key="6">
    <source>
        <dbReference type="Proteomes" id="UP000767446"/>
    </source>
</evidence>
<gene>
    <name evidence="5" type="ORF">DSM107014_11950</name>
</gene>
<evidence type="ECO:0000259" key="4">
    <source>
        <dbReference type="PROSITE" id="PS51934"/>
    </source>
</evidence>
<dbReference type="GO" id="GO:0016410">
    <property type="term" value="F:N-acyltransferase activity"/>
    <property type="evidence" value="ECO:0007669"/>
    <property type="project" value="TreeGrafter"/>
</dbReference>
<evidence type="ECO:0000256" key="3">
    <source>
        <dbReference type="ARBA" id="ARBA00023098"/>
    </source>
</evidence>
<evidence type="ECO:0000256" key="2">
    <source>
        <dbReference type="ARBA" id="ARBA00022801"/>
    </source>
</evidence>